<dbReference type="PANTHER" id="PTHR24256">
    <property type="entry name" value="TRYPTASE-RELATED"/>
    <property type="match status" value="1"/>
</dbReference>
<dbReference type="PRINTS" id="PR00722">
    <property type="entry name" value="CHYMOTRYPSIN"/>
</dbReference>
<dbReference type="InterPro" id="IPR001314">
    <property type="entry name" value="Peptidase_S1A"/>
</dbReference>
<evidence type="ECO:0000256" key="1">
    <source>
        <dbReference type="ARBA" id="ARBA00023157"/>
    </source>
</evidence>
<keyword evidence="1" id="KW-1015">Disulfide bond</keyword>
<proteinExistence type="inferred from homology"/>
<dbReference type="InterPro" id="IPR051487">
    <property type="entry name" value="Ser/Thr_Proteases_Immune/Dev"/>
</dbReference>
<dbReference type="Gene3D" id="2.40.10.10">
    <property type="entry name" value="Trypsin-like serine proteases"/>
    <property type="match status" value="2"/>
</dbReference>
<evidence type="ECO:0000313" key="4">
    <source>
        <dbReference type="Proteomes" id="UP000015103"/>
    </source>
</evidence>
<accession>T1I8B9</accession>
<protein>
    <submittedName>
        <fullName evidence="3">Peptidase S1 domain-containing protein</fullName>
    </submittedName>
</protein>
<dbReference type="PROSITE" id="PS50240">
    <property type="entry name" value="TRYPSIN_DOM"/>
    <property type="match status" value="1"/>
</dbReference>
<name>T1I8B9_RHOPR</name>
<comment type="similarity">
    <text evidence="2">Belongs to the peptidase S1 family. CLIP subfamily.</text>
</comment>
<organism evidence="3 4">
    <name type="scientific">Rhodnius prolixus</name>
    <name type="common">Triatomid bug</name>
    <dbReference type="NCBI Taxonomy" id="13249"/>
    <lineage>
        <taxon>Eukaryota</taxon>
        <taxon>Metazoa</taxon>
        <taxon>Ecdysozoa</taxon>
        <taxon>Arthropoda</taxon>
        <taxon>Hexapoda</taxon>
        <taxon>Insecta</taxon>
        <taxon>Pterygota</taxon>
        <taxon>Neoptera</taxon>
        <taxon>Paraneoptera</taxon>
        <taxon>Hemiptera</taxon>
        <taxon>Heteroptera</taxon>
        <taxon>Panheteroptera</taxon>
        <taxon>Cimicomorpha</taxon>
        <taxon>Reduviidae</taxon>
        <taxon>Triatominae</taxon>
        <taxon>Rhodnius</taxon>
    </lineage>
</organism>
<evidence type="ECO:0000256" key="2">
    <source>
        <dbReference type="ARBA" id="ARBA00024195"/>
    </source>
</evidence>
<dbReference type="STRING" id="13249.T1I8B9"/>
<evidence type="ECO:0000313" key="3">
    <source>
        <dbReference type="EnsemblMetazoa" id="RPRC012541-PA"/>
    </source>
</evidence>
<dbReference type="InParanoid" id="T1I8B9"/>
<dbReference type="EMBL" id="ACPB03000007">
    <property type="status" value="NOT_ANNOTATED_CDS"/>
    <property type="molecule type" value="Genomic_DNA"/>
</dbReference>
<dbReference type="SUPFAM" id="SSF50494">
    <property type="entry name" value="Trypsin-like serine proteases"/>
    <property type="match status" value="1"/>
</dbReference>
<dbReference type="EnsemblMetazoa" id="RPRC012541-RA">
    <property type="protein sequence ID" value="RPRC012541-PA"/>
    <property type="gene ID" value="RPRC012541"/>
</dbReference>
<dbReference type="GO" id="GO:0004252">
    <property type="term" value="F:serine-type endopeptidase activity"/>
    <property type="evidence" value="ECO:0007669"/>
    <property type="project" value="InterPro"/>
</dbReference>
<keyword evidence="4" id="KW-1185">Reference proteome</keyword>
<dbReference type="InterPro" id="IPR009003">
    <property type="entry name" value="Peptidase_S1_PA"/>
</dbReference>
<dbReference type="HOGENOM" id="CLU_1186298_0_0_1"/>
<dbReference type="EMBL" id="ACPB03000006">
    <property type="status" value="NOT_ANNOTATED_CDS"/>
    <property type="molecule type" value="Genomic_DNA"/>
</dbReference>
<dbReference type="AlphaFoldDB" id="T1I8B9"/>
<reference evidence="3" key="1">
    <citation type="submission" date="2015-05" db="UniProtKB">
        <authorList>
            <consortium name="EnsemblMetazoa"/>
        </authorList>
    </citation>
    <scope>IDENTIFICATION</scope>
</reference>
<dbReference type="VEuPathDB" id="VectorBase:RPRC012541"/>
<dbReference type="InterPro" id="IPR001254">
    <property type="entry name" value="Trypsin_dom"/>
</dbReference>
<dbReference type="InterPro" id="IPR043504">
    <property type="entry name" value="Peptidase_S1_PA_chymotrypsin"/>
</dbReference>
<sequence length="234" mass="25524">MNSSQKLKKHDEDPNIPSIVGIRNGNMFCTGFILDSDWVLTAARCVAASGITMVFAGTPDIYGPGAIEAQSSLIVKHPKYDYSIEELGGHDIALIKVDLSFQLDKVKILPLSDENWPLNDHTYKRFCKIIGFGSVEGDRDKPSLHVNEVFAEHGYKACSGCTEGDQQYQLVCLKRGDDIGICGSDIGGPLICDGKAVAVAHKILVGQCTTVDVILKRSATERRLLARLCTYAHI</sequence>
<dbReference type="Pfam" id="PF00089">
    <property type="entry name" value="Trypsin"/>
    <property type="match status" value="1"/>
</dbReference>
<dbReference type="Proteomes" id="UP000015103">
    <property type="component" value="Unassembled WGS sequence"/>
</dbReference>
<dbReference type="GO" id="GO:0006508">
    <property type="term" value="P:proteolysis"/>
    <property type="evidence" value="ECO:0007669"/>
    <property type="project" value="InterPro"/>
</dbReference>
<dbReference type="SMART" id="SM00020">
    <property type="entry name" value="Tryp_SPc"/>
    <property type="match status" value="1"/>
</dbReference>